<evidence type="ECO:0000256" key="3">
    <source>
        <dbReference type="ARBA" id="ARBA00023125"/>
    </source>
</evidence>
<dbReference type="RefSeq" id="WP_073191428.1">
    <property type="nucleotide sequence ID" value="NZ_FQTW01000001.1"/>
</dbReference>
<dbReference type="Gene3D" id="1.10.10.10">
    <property type="entry name" value="Winged helix-like DNA-binding domain superfamily/Winged helix DNA-binding domain"/>
    <property type="match status" value="1"/>
</dbReference>
<dbReference type="InterPro" id="IPR036390">
    <property type="entry name" value="WH_DNA-bd_sf"/>
</dbReference>
<dbReference type="AlphaFoldDB" id="A0A1M4T1Z0"/>
<gene>
    <name evidence="5" type="ORF">SAMN05444278_101445</name>
</gene>
<dbReference type="SUPFAM" id="SSF46785">
    <property type="entry name" value="Winged helix' DNA-binding domain"/>
    <property type="match status" value="1"/>
</dbReference>
<sequence length="120" mass="14112">MNKNLPHLTAKEEEIMTCLWSLEKAFVKEIAAHLDQNLHYNTVSTIVRNLEEKGFVEHQAFGKTHQYYPKISKEVYSEQVLNLNSQRFFNGSYKDMVSFFAKKEQISKEDLEDILKLINK</sequence>
<keyword evidence="3" id="KW-0238">DNA-binding</keyword>
<name>A0A1M4T1Z0_9FLAO</name>
<dbReference type="STRING" id="1155689.SAMN05444278_101445"/>
<dbReference type="OrthoDB" id="1098508at2"/>
<reference evidence="5 6" key="1">
    <citation type="submission" date="2016-11" db="EMBL/GenBank/DDBJ databases">
        <authorList>
            <person name="Jaros S."/>
            <person name="Januszkiewicz K."/>
            <person name="Wedrychowicz H."/>
        </authorList>
    </citation>
    <scope>NUCLEOTIDE SEQUENCE [LARGE SCALE GENOMIC DNA]</scope>
    <source>
        <strain evidence="5 6">DSM 25661</strain>
    </source>
</reference>
<dbReference type="EMBL" id="FQTW01000001">
    <property type="protein sequence ID" value="SHE38327.1"/>
    <property type="molecule type" value="Genomic_DNA"/>
</dbReference>
<dbReference type="GO" id="GO:0045892">
    <property type="term" value="P:negative regulation of DNA-templated transcription"/>
    <property type="evidence" value="ECO:0007669"/>
    <property type="project" value="InterPro"/>
</dbReference>
<evidence type="ECO:0000313" key="5">
    <source>
        <dbReference type="EMBL" id="SHE38327.1"/>
    </source>
</evidence>
<keyword evidence="4" id="KW-0804">Transcription</keyword>
<dbReference type="InterPro" id="IPR005650">
    <property type="entry name" value="BlaI_family"/>
</dbReference>
<dbReference type="PIRSF" id="PIRSF019455">
    <property type="entry name" value="CopR_AtkY"/>
    <property type="match status" value="1"/>
</dbReference>
<dbReference type="Proteomes" id="UP000184462">
    <property type="component" value="Unassembled WGS sequence"/>
</dbReference>
<proteinExistence type="inferred from homology"/>
<evidence type="ECO:0000256" key="2">
    <source>
        <dbReference type="ARBA" id="ARBA00023015"/>
    </source>
</evidence>
<accession>A0A1M4T1Z0</accession>
<evidence type="ECO:0000313" key="6">
    <source>
        <dbReference type="Proteomes" id="UP000184462"/>
    </source>
</evidence>
<evidence type="ECO:0000256" key="4">
    <source>
        <dbReference type="ARBA" id="ARBA00023163"/>
    </source>
</evidence>
<keyword evidence="2" id="KW-0805">Transcription regulation</keyword>
<dbReference type="InterPro" id="IPR036388">
    <property type="entry name" value="WH-like_DNA-bd_sf"/>
</dbReference>
<evidence type="ECO:0000256" key="1">
    <source>
        <dbReference type="ARBA" id="ARBA00011046"/>
    </source>
</evidence>
<keyword evidence="6" id="KW-1185">Reference proteome</keyword>
<comment type="similarity">
    <text evidence="1">Belongs to the BlaI transcriptional regulatory family.</text>
</comment>
<dbReference type="GO" id="GO:0003677">
    <property type="term" value="F:DNA binding"/>
    <property type="evidence" value="ECO:0007669"/>
    <property type="project" value="UniProtKB-KW"/>
</dbReference>
<dbReference type="Gene3D" id="1.10.4040.10">
    <property type="entry name" value="Penicillinase repressor domain"/>
    <property type="match status" value="1"/>
</dbReference>
<dbReference type="Pfam" id="PF03965">
    <property type="entry name" value="Penicillinase_R"/>
    <property type="match status" value="1"/>
</dbReference>
<organism evidence="5 6">
    <name type="scientific">Psychroflexus salarius</name>
    <dbReference type="NCBI Taxonomy" id="1155689"/>
    <lineage>
        <taxon>Bacteria</taxon>
        <taxon>Pseudomonadati</taxon>
        <taxon>Bacteroidota</taxon>
        <taxon>Flavobacteriia</taxon>
        <taxon>Flavobacteriales</taxon>
        <taxon>Flavobacteriaceae</taxon>
        <taxon>Psychroflexus</taxon>
    </lineage>
</organism>
<protein>
    <submittedName>
        <fullName evidence="5">Predicted transcriptional regulator</fullName>
    </submittedName>
</protein>